<protein>
    <submittedName>
        <fullName evidence="2">Uncharacterized protein</fullName>
    </submittedName>
</protein>
<keyword evidence="1" id="KW-1133">Transmembrane helix</keyword>
<keyword evidence="3" id="KW-1185">Reference proteome</keyword>
<dbReference type="RefSeq" id="WP_213494690.1">
    <property type="nucleotide sequence ID" value="NZ_CP074694.1"/>
</dbReference>
<evidence type="ECO:0000256" key="1">
    <source>
        <dbReference type="SAM" id="Phobius"/>
    </source>
</evidence>
<dbReference type="KEGG" id="tsph:KIH39_18395"/>
<proteinExistence type="predicted"/>
<gene>
    <name evidence="2" type="ORF">KIH39_18395</name>
</gene>
<feature type="transmembrane region" description="Helical" evidence="1">
    <location>
        <begin position="34"/>
        <end position="56"/>
    </location>
</feature>
<evidence type="ECO:0000313" key="3">
    <source>
        <dbReference type="Proteomes" id="UP000676194"/>
    </source>
</evidence>
<evidence type="ECO:0000313" key="2">
    <source>
        <dbReference type="EMBL" id="QVL30808.1"/>
    </source>
</evidence>
<keyword evidence="1" id="KW-0812">Transmembrane</keyword>
<dbReference type="Proteomes" id="UP000676194">
    <property type="component" value="Chromosome"/>
</dbReference>
<reference evidence="2" key="1">
    <citation type="submission" date="2021-05" db="EMBL/GenBank/DDBJ databases">
        <title>Complete genome sequence of the cellulolytic planctomycete Telmatocola sphagniphila SP2T and characterization of the first cellulase from planctomycetes.</title>
        <authorList>
            <person name="Rakitin A.L."/>
            <person name="Beletsky A.V."/>
            <person name="Naumoff D.G."/>
            <person name="Kulichevskaya I.S."/>
            <person name="Mardanov A.V."/>
            <person name="Ravin N.V."/>
            <person name="Dedysh S.N."/>
        </authorList>
    </citation>
    <scope>NUCLEOTIDE SEQUENCE</scope>
    <source>
        <strain evidence="2">SP2T</strain>
    </source>
</reference>
<organism evidence="2 3">
    <name type="scientific">Telmatocola sphagniphila</name>
    <dbReference type="NCBI Taxonomy" id="1123043"/>
    <lineage>
        <taxon>Bacteria</taxon>
        <taxon>Pseudomonadati</taxon>
        <taxon>Planctomycetota</taxon>
        <taxon>Planctomycetia</taxon>
        <taxon>Gemmatales</taxon>
        <taxon>Gemmataceae</taxon>
    </lineage>
</organism>
<dbReference type="EMBL" id="CP074694">
    <property type="protein sequence ID" value="QVL30808.1"/>
    <property type="molecule type" value="Genomic_DNA"/>
</dbReference>
<name>A0A8E6B2P0_9BACT</name>
<dbReference type="AlphaFoldDB" id="A0A8E6B2P0"/>
<sequence length="71" mass="8206">MRKRNGIEGISEVHALLSSGWADVGKHYFFEDQIVFDGVMLLFLDDFVLVLILVWLRIFRKKSTTGEYRGA</sequence>
<accession>A0A8E6B2P0</accession>
<keyword evidence="1" id="KW-0472">Membrane</keyword>